<feature type="domain" description="ZP" evidence="6">
    <location>
        <begin position="1"/>
        <end position="38"/>
    </location>
</feature>
<dbReference type="GO" id="GO:0002724">
    <property type="term" value="P:regulation of T cell cytokine production"/>
    <property type="evidence" value="ECO:0007669"/>
    <property type="project" value="TreeGrafter"/>
</dbReference>
<accession>A0AAW0I9P8</accession>
<evidence type="ECO:0000256" key="3">
    <source>
        <dbReference type="ARBA" id="ARBA00023157"/>
    </source>
</evidence>
<dbReference type="AlphaFoldDB" id="A0AAW0I9P8"/>
<keyword evidence="2" id="KW-0677">Repeat</keyword>
<dbReference type="GO" id="GO:0051044">
    <property type="term" value="P:positive regulation of membrane protein ectodomain proteolysis"/>
    <property type="evidence" value="ECO:0007669"/>
    <property type="project" value="TreeGrafter"/>
</dbReference>
<dbReference type="PANTHER" id="PTHR47386:SF1">
    <property type="entry name" value="TUMOR NECROSIS FACTOR RECEPTOR SUPERFAMILY MEMBER 1B"/>
    <property type="match status" value="1"/>
</dbReference>
<organism evidence="7 8">
    <name type="scientific">Myodes glareolus</name>
    <name type="common">Bank vole</name>
    <name type="synonym">Clethrionomys glareolus</name>
    <dbReference type="NCBI Taxonomy" id="447135"/>
    <lineage>
        <taxon>Eukaryota</taxon>
        <taxon>Metazoa</taxon>
        <taxon>Chordata</taxon>
        <taxon>Craniata</taxon>
        <taxon>Vertebrata</taxon>
        <taxon>Euteleostomi</taxon>
        <taxon>Mammalia</taxon>
        <taxon>Eutheria</taxon>
        <taxon>Euarchontoglires</taxon>
        <taxon>Glires</taxon>
        <taxon>Rodentia</taxon>
        <taxon>Myomorpha</taxon>
        <taxon>Muroidea</taxon>
        <taxon>Cricetidae</taxon>
        <taxon>Arvicolinae</taxon>
        <taxon>Myodes</taxon>
    </lineage>
</organism>
<feature type="region of interest" description="Disordered" evidence="5">
    <location>
        <begin position="24"/>
        <end position="96"/>
    </location>
</feature>
<evidence type="ECO:0000256" key="2">
    <source>
        <dbReference type="ARBA" id="ARBA00022737"/>
    </source>
</evidence>
<keyword evidence="3" id="KW-1015">Disulfide bond</keyword>
<keyword evidence="1" id="KW-0732">Signal</keyword>
<protein>
    <recommendedName>
        <fullName evidence="6">ZP domain-containing protein</fullName>
    </recommendedName>
</protein>
<comment type="caution">
    <text evidence="7">The sequence shown here is derived from an EMBL/GenBank/DDBJ whole genome shotgun (WGS) entry which is preliminary data.</text>
</comment>
<dbReference type="GO" id="GO:0150079">
    <property type="term" value="P:negative regulation of neuroinflammatory response"/>
    <property type="evidence" value="ECO:0007669"/>
    <property type="project" value="TreeGrafter"/>
</dbReference>
<dbReference type="GO" id="GO:0008630">
    <property type="term" value="P:intrinsic apoptotic signaling pathway in response to DNA damage"/>
    <property type="evidence" value="ECO:0007669"/>
    <property type="project" value="TreeGrafter"/>
</dbReference>
<evidence type="ECO:0000259" key="6">
    <source>
        <dbReference type="PROSITE" id="PS51034"/>
    </source>
</evidence>
<dbReference type="GO" id="GO:0042129">
    <property type="term" value="P:regulation of T cell proliferation"/>
    <property type="evidence" value="ECO:0007669"/>
    <property type="project" value="TreeGrafter"/>
</dbReference>
<evidence type="ECO:0000256" key="5">
    <source>
        <dbReference type="SAM" id="MobiDB-lite"/>
    </source>
</evidence>
<gene>
    <name evidence="7" type="ORF">U0070_016080</name>
</gene>
<sequence length="106" mass="11303">MTNSSHGSHGTRVNVTCIVNVCSSSDHSSQCSSQTSTTVGDPDAHPSGSPKDEQVPFSQEECPSQSQWETPETPLSHEKPWPLGVPDVGMKPNQQGWCDQVAAKVA</sequence>
<evidence type="ECO:0000256" key="1">
    <source>
        <dbReference type="ARBA" id="ARBA00022729"/>
    </source>
</evidence>
<dbReference type="GO" id="GO:0005031">
    <property type="term" value="F:tumor necrosis factor receptor activity"/>
    <property type="evidence" value="ECO:0007669"/>
    <property type="project" value="InterPro"/>
</dbReference>
<dbReference type="EMBL" id="JBBHLL010000181">
    <property type="protein sequence ID" value="KAK7811140.1"/>
    <property type="molecule type" value="Genomic_DNA"/>
</dbReference>
<keyword evidence="4" id="KW-0325">Glycoprotein</keyword>
<evidence type="ECO:0000256" key="4">
    <source>
        <dbReference type="ARBA" id="ARBA00023180"/>
    </source>
</evidence>
<dbReference type="PANTHER" id="PTHR47386">
    <property type="entry name" value="TUMOR NECROSIS FACTOR RECEPTOR SUPERFAMILY MEMBER 1B"/>
    <property type="match status" value="1"/>
</dbReference>
<dbReference type="GO" id="GO:0048714">
    <property type="term" value="P:positive regulation of oligodendrocyte differentiation"/>
    <property type="evidence" value="ECO:0007669"/>
    <property type="project" value="TreeGrafter"/>
</dbReference>
<dbReference type="Proteomes" id="UP001488838">
    <property type="component" value="Unassembled WGS sequence"/>
</dbReference>
<dbReference type="PRINTS" id="PR01919">
    <property type="entry name" value="TNFACTORR1B"/>
</dbReference>
<evidence type="ECO:0000313" key="7">
    <source>
        <dbReference type="EMBL" id="KAK7811140.1"/>
    </source>
</evidence>
<dbReference type="InterPro" id="IPR051670">
    <property type="entry name" value="TNF_chemokine_rcpt-like"/>
</dbReference>
<feature type="compositionally biased region" description="Low complexity" evidence="5">
    <location>
        <begin position="24"/>
        <end position="38"/>
    </location>
</feature>
<evidence type="ECO:0000313" key="8">
    <source>
        <dbReference type="Proteomes" id="UP001488838"/>
    </source>
</evidence>
<proteinExistence type="predicted"/>
<dbReference type="InterPro" id="IPR001507">
    <property type="entry name" value="ZP_dom"/>
</dbReference>
<keyword evidence="8" id="KW-1185">Reference proteome</keyword>
<dbReference type="PROSITE" id="PS51034">
    <property type="entry name" value="ZP_2"/>
    <property type="match status" value="1"/>
</dbReference>
<dbReference type="GO" id="GO:0016020">
    <property type="term" value="C:membrane"/>
    <property type="evidence" value="ECO:0007669"/>
    <property type="project" value="InterPro"/>
</dbReference>
<dbReference type="GO" id="GO:0097191">
    <property type="term" value="P:extrinsic apoptotic signaling pathway"/>
    <property type="evidence" value="ECO:0007669"/>
    <property type="project" value="TreeGrafter"/>
</dbReference>
<dbReference type="InterPro" id="IPR020411">
    <property type="entry name" value="TNFR_1B"/>
</dbReference>
<name>A0AAW0I9P8_MYOGA</name>
<feature type="compositionally biased region" description="Polar residues" evidence="5">
    <location>
        <begin position="61"/>
        <end position="70"/>
    </location>
</feature>
<reference evidence="7 8" key="1">
    <citation type="journal article" date="2023" name="bioRxiv">
        <title>Conserved and derived expression patterns and positive selection on dental genes reveal complex evolutionary context of ever-growing rodent molars.</title>
        <authorList>
            <person name="Calamari Z.T."/>
            <person name="Song A."/>
            <person name="Cohen E."/>
            <person name="Akter M."/>
            <person name="Roy R.D."/>
            <person name="Hallikas O."/>
            <person name="Christensen M.M."/>
            <person name="Li P."/>
            <person name="Marangoni P."/>
            <person name="Jernvall J."/>
            <person name="Klein O.D."/>
        </authorList>
    </citation>
    <scope>NUCLEOTIDE SEQUENCE [LARGE SCALE GENOMIC DNA]</scope>
    <source>
        <strain evidence="7">V071</strain>
    </source>
</reference>
<dbReference type="GO" id="GO:0031643">
    <property type="term" value="P:positive regulation of myelination"/>
    <property type="evidence" value="ECO:0007669"/>
    <property type="project" value="TreeGrafter"/>
</dbReference>
<dbReference type="GO" id="GO:0043120">
    <property type="term" value="F:tumor necrosis factor binding"/>
    <property type="evidence" value="ECO:0007669"/>
    <property type="project" value="TreeGrafter"/>
</dbReference>